<keyword evidence="2" id="KW-0732">Signal</keyword>
<gene>
    <name evidence="3" type="ORF">SAMN05878281_2605</name>
</gene>
<dbReference type="STRING" id="143223.SAMN05878281_2605"/>
<dbReference type="PROSITE" id="PS50005">
    <property type="entry name" value="TPR"/>
    <property type="match status" value="1"/>
</dbReference>
<dbReference type="SUPFAM" id="SSF48452">
    <property type="entry name" value="TPR-like"/>
    <property type="match status" value="3"/>
</dbReference>
<accession>A0A1M7MQT2</accession>
<dbReference type="SMART" id="SM00028">
    <property type="entry name" value="TPR"/>
    <property type="match status" value="8"/>
</dbReference>
<feature type="repeat" description="TPR" evidence="1">
    <location>
        <begin position="29"/>
        <end position="62"/>
    </location>
</feature>
<reference evidence="4" key="1">
    <citation type="submission" date="2016-11" db="EMBL/GenBank/DDBJ databases">
        <authorList>
            <person name="Varghese N."/>
            <person name="Submissions S."/>
        </authorList>
    </citation>
    <scope>NUCLEOTIDE SEQUENCE [LARGE SCALE GENOMIC DNA]</scope>
    <source>
        <strain evidence="4">ACAM 48</strain>
    </source>
</reference>
<organism evidence="3 4">
    <name type="scientific">Salegentibacter salegens</name>
    <dbReference type="NCBI Taxonomy" id="143223"/>
    <lineage>
        <taxon>Bacteria</taxon>
        <taxon>Pseudomonadati</taxon>
        <taxon>Bacteroidota</taxon>
        <taxon>Flavobacteriia</taxon>
        <taxon>Flavobacteriales</taxon>
        <taxon>Flavobacteriaceae</taxon>
        <taxon>Salegentibacter</taxon>
    </lineage>
</organism>
<sequence>MIHRANPYLYRMRMALFFLVFICSISGALAQSEVLARNFFDQGEFEKALKTYEKLVAENPQNTSYFFGLVQSYQQLENFEKSEELLRQKLNNSANNPTLLIELGHNYELQGNDERAQKFYAEALSAVDSRPNYAYSIARTFQKYSLLKNAAETYEKAMELNNELNYNLQLARIYGEQGKTEEMFKNYLELIEANPDFFSIANREFGKYISSDSSTEANTVFRRLLLTKLQQNPSLLYNEMLSWLFIQEQEFLRAFAQEKAIYRRSDKSLQNILNLAVMAREAEDFEAAIEIVNYVIEEAPSENIVLQGNQFLLKMRLENDDEKKYSEVEKRYSELLEQFGTGLSTLNLQIDFANFLAFKQGKQEEAIALLKNLSGQANRDFDIAIIKLALADILVLQEKFNEALIYYSQVQNLVKNDQISQNARFKVAKTSYFKGDFKWAKQQLNVLKSSTSQLIANDAMELSLLIEDNSIEDSTQTALKKYARADLLAFQEKNAQAIELLGEILNLHKGEKIEDEALLKQARLFEETEQFTAAENNYLAIIENFNTDILADNAHYYLAELYASELENIEKAKEYYEQIIFNFADSIYFVDSRKKYRELRGDYEETP</sequence>
<keyword evidence="1" id="KW-0802">TPR repeat</keyword>
<dbReference type="Gene3D" id="1.25.40.10">
    <property type="entry name" value="Tetratricopeptide repeat domain"/>
    <property type="match status" value="4"/>
</dbReference>
<proteinExistence type="predicted"/>
<dbReference type="Pfam" id="PF13432">
    <property type="entry name" value="TPR_16"/>
    <property type="match status" value="2"/>
</dbReference>
<feature type="signal peptide" evidence="2">
    <location>
        <begin position="1"/>
        <end position="30"/>
    </location>
</feature>
<evidence type="ECO:0000256" key="2">
    <source>
        <dbReference type="SAM" id="SignalP"/>
    </source>
</evidence>
<name>A0A1M7MQT2_9FLAO</name>
<dbReference type="PANTHER" id="PTHR12558:SF13">
    <property type="entry name" value="CELL DIVISION CYCLE PROTEIN 27 HOMOLOG"/>
    <property type="match status" value="1"/>
</dbReference>
<evidence type="ECO:0000313" key="3">
    <source>
        <dbReference type="EMBL" id="SHM92888.1"/>
    </source>
</evidence>
<dbReference type="InterPro" id="IPR011990">
    <property type="entry name" value="TPR-like_helical_dom_sf"/>
</dbReference>
<dbReference type="PANTHER" id="PTHR12558">
    <property type="entry name" value="CELL DIVISION CYCLE 16,23,27"/>
    <property type="match status" value="1"/>
</dbReference>
<dbReference type="InterPro" id="IPR019734">
    <property type="entry name" value="TPR_rpt"/>
</dbReference>
<dbReference type="Proteomes" id="UP000190235">
    <property type="component" value="Chromosome I"/>
</dbReference>
<dbReference type="AlphaFoldDB" id="A0A1M7MQT2"/>
<dbReference type="EMBL" id="LT670848">
    <property type="protein sequence ID" value="SHM92888.1"/>
    <property type="molecule type" value="Genomic_DNA"/>
</dbReference>
<protein>
    <submittedName>
        <fullName evidence="3">Tetratricopeptide repeat-containing protein</fullName>
    </submittedName>
</protein>
<evidence type="ECO:0000256" key="1">
    <source>
        <dbReference type="PROSITE-ProRule" id="PRU00339"/>
    </source>
</evidence>
<dbReference type="Pfam" id="PF13181">
    <property type="entry name" value="TPR_8"/>
    <property type="match status" value="1"/>
</dbReference>
<keyword evidence="4" id="KW-1185">Reference proteome</keyword>
<feature type="chain" id="PRO_5012048477" evidence="2">
    <location>
        <begin position="31"/>
        <end position="607"/>
    </location>
</feature>
<evidence type="ECO:0000313" key="4">
    <source>
        <dbReference type="Proteomes" id="UP000190235"/>
    </source>
</evidence>